<dbReference type="PROSITE" id="PS51900">
    <property type="entry name" value="CB"/>
    <property type="match status" value="1"/>
</dbReference>
<dbReference type="PROSITE" id="PS51898">
    <property type="entry name" value="TYR_RECOMBINASE"/>
    <property type="match status" value="1"/>
</dbReference>
<dbReference type="Pfam" id="PF00589">
    <property type="entry name" value="Phage_integrase"/>
    <property type="match status" value="1"/>
</dbReference>
<evidence type="ECO:0000256" key="2">
    <source>
        <dbReference type="ARBA" id="ARBA00022908"/>
    </source>
</evidence>
<evidence type="ECO:0000256" key="5">
    <source>
        <dbReference type="PROSITE-ProRule" id="PRU01248"/>
    </source>
</evidence>
<dbReference type="GO" id="GO:0015074">
    <property type="term" value="P:DNA integration"/>
    <property type="evidence" value="ECO:0007669"/>
    <property type="project" value="UniProtKB-KW"/>
</dbReference>
<proteinExistence type="inferred from homology"/>
<dbReference type="Pfam" id="PF14659">
    <property type="entry name" value="Phage_int_SAM_3"/>
    <property type="match status" value="1"/>
</dbReference>
<name>A0A9X8SI05_9BACI</name>
<reference evidence="8 9" key="1">
    <citation type="submission" date="2017-04" db="EMBL/GenBank/DDBJ databases">
        <authorList>
            <person name="Criscuolo A."/>
        </authorList>
    </citation>
    <scope>NUCLEOTIDE SEQUENCE [LARGE SCALE GENOMIC DNA]</scope>
    <source>
        <strain evidence="8">16-00221</strain>
    </source>
</reference>
<dbReference type="GO" id="GO:0006310">
    <property type="term" value="P:DNA recombination"/>
    <property type="evidence" value="ECO:0007669"/>
    <property type="project" value="UniProtKB-KW"/>
</dbReference>
<dbReference type="GO" id="GO:0003677">
    <property type="term" value="F:DNA binding"/>
    <property type="evidence" value="ECO:0007669"/>
    <property type="project" value="UniProtKB-UniRule"/>
</dbReference>
<evidence type="ECO:0000313" key="9">
    <source>
        <dbReference type="Proteomes" id="UP000194435"/>
    </source>
</evidence>
<keyword evidence="3 5" id="KW-0238">DNA-binding</keyword>
<sequence length="370" mass="42303">MGGSVKKDLKSGTYYFVIDIGIQPNGKRKQKKKRGFRKKDDAKAALNEVISELNKGIFIEPSKRLFSEVSIEWLECRKREIRYATYKTYNQVLCTHILPRLGNVKIQKVNQRLLNSFINEQYEKGYSKNYIAKQIAVLKLIFNFAVEEGYLKHNPAKKLKKHEEKNTVTSVWTEAAAKTFLATARTSPYYAVYLIALATGLRKGEILGMRWDAVDFENSRIYVKQILTNDGKRLEVGAKTENSLRSVEVSQNIMEELKSIKQKFNDKERLIKGAFSENNLVISSSKGTPINPRNIGRNMDLLIQKAGVPRITFHCLRHTHATLLMEKGINMKVVSERLGHADIRTTMNRYTHVGQTLQKEAAEMMGSLIK</sequence>
<dbReference type="PANTHER" id="PTHR30349">
    <property type="entry name" value="PHAGE INTEGRASE-RELATED"/>
    <property type="match status" value="1"/>
</dbReference>
<dbReference type="InterPro" id="IPR044068">
    <property type="entry name" value="CB"/>
</dbReference>
<dbReference type="CDD" id="cd01189">
    <property type="entry name" value="INT_ICEBs1_C_like"/>
    <property type="match status" value="1"/>
</dbReference>
<dbReference type="RefSeq" id="WP_176359159.1">
    <property type="nucleotide sequence ID" value="NZ_FWZC01000044.1"/>
</dbReference>
<dbReference type="InterPro" id="IPR010998">
    <property type="entry name" value="Integrase_recombinase_N"/>
</dbReference>
<organism evidence="8 9">
    <name type="scientific">Bacillus paranthracis</name>
    <dbReference type="NCBI Taxonomy" id="2026186"/>
    <lineage>
        <taxon>Bacteria</taxon>
        <taxon>Bacillati</taxon>
        <taxon>Bacillota</taxon>
        <taxon>Bacilli</taxon>
        <taxon>Bacillales</taxon>
        <taxon>Bacillaceae</taxon>
        <taxon>Bacillus</taxon>
        <taxon>Bacillus cereus group</taxon>
    </lineage>
</organism>
<accession>A0A9X8SI05</accession>
<feature type="domain" description="Tyr recombinase" evidence="6">
    <location>
        <begin position="167"/>
        <end position="363"/>
    </location>
</feature>
<dbReference type="InterPro" id="IPR050090">
    <property type="entry name" value="Tyrosine_recombinase_XerCD"/>
</dbReference>
<dbReference type="Pfam" id="PF14657">
    <property type="entry name" value="Arm-DNA-bind_4"/>
    <property type="match status" value="1"/>
</dbReference>
<dbReference type="InterPro" id="IPR028259">
    <property type="entry name" value="AP2-like_int_N"/>
</dbReference>
<dbReference type="InterPro" id="IPR011010">
    <property type="entry name" value="DNA_brk_join_enz"/>
</dbReference>
<dbReference type="Gene3D" id="1.10.443.10">
    <property type="entry name" value="Intergrase catalytic core"/>
    <property type="match status" value="1"/>
</dbReference>
<dbReference type="Gene3D" id="1.10.150.130">
    <property type="match status" value="1"/>
</dbReference>
<dbReference type="InterPro" id="IPR002104">
    <property type="entry name" value="Integrase_catalytic"/>
</dbReference>
<evidence type="ECO:0000256" key="1">
    <source>
        <dbReference type="ARBA" id="ARBA00008857"/>
    </source>
</evidence>
<evidence type="ECO:0000259" key="7">
    <source>
        <dbReference type="PROSITE" id="PS51900"/>
    </source>
</evidence>
<dbReference type="Proteomes" id="UP000194435">
    <property type="component" value="Unassembled WGS sequence"/>
</dbReference>
<dbReference type="InterPro" id="IPR013762">
    <property type="entry name" value="Integrase-like_cat_sf"/>
</dbReference>
<keyword evidence="2" id="KW-0229">DNA integration</keyword>
<evidence type="ECO:0000256" key="3">
    <source>
        <dbReference type="ARBA" id="ARBA00023125"/>
    </source>
</evidence>
<feature type="domain" description="Core-binding (CB)" evidence="7">
    <location>
        <begin position="64"/>
        <end position="146"/>
    </location>
</feature>
<dbReference type="InterPro" id="IPR004107">
    <property type="entry name" value="Integrase_SAM-like_N"/>
</dbReference>
<dbReference type="SUPFAM" id="SSF56349">
    <property type="entry name" value="DNA breaking-rejoining enzymes"/>
    <property type="match status" value="1"/>
</dbReference>
<dbReference type="PANTHER" id="PTHR30349:SF64">
    <property type="entry name" value="PROPHAGE INTEGRASE INTD-RELATED"/>
    <property type="match status" value="1"/>
</dbReference>
<evidence type="ECO:0000259" key="6">
    <source>
        <dbReference type="PROSITE" id="PS51898"/>
    </source>
</evidence>
<dbReference type="EMBL" id="FWZC01000044">
    <property type="protein sequence ID" value="SME19018.1"/>
    <property type="molecule type" value="Genomic_DNA"/>
</dbReference>
<dbReference type="AlphaFoldDB" id="A0A9X8SI05"/>
<protein>
    <submittedName>
        <fullName evidence="8">Transposase from transposon Tn916</fullName>
    </submittedName>
</protein>
<comment type="similarity">
    <text evidence="1">Belongs to the 'phage' integrase family.</text>
</comment>
<keyword evidence="4" id="KW-0233">DNA recombination</keyword>
<gene>
    <name evidence="8" type="primary">Int-Tn_2</name>
    <name evidence="8" type="ORF">BACERE00221_03240</name>
</gene>
<evidence type="ECO:0000256" key="4">
    <source>
        <dbReference type="ARBA" id="ARBA00023172"/>
    </source>
</evidence>
<evidence type="ECO:0000313" key="8">
    <source>
        <dbReference type="EMBL" id="SME19018.1"/>
    </source>
</evidence>
<comment type="caution">
    <text evidence="8">The sequence shown here is derived from an EMBL/GenBank/DDBJ whole genome shotgun (WGS) entry which is preliminary data.</text>
</comment>